<sequence>MSRSSRVSLSSCACCLLSATCAAITRCLSAIRVHFAHTQSLQRQKRLWPFSADTTPWFLHLAHFGVRGYPLSRAGLQARRKRDGGRRREGGTCKPPRGLCADIGVILLSIAGEVANTESLSNNRLDGLCEQIRKTVVGGAGIQQVEEGYLRSRVDPIRLS</sequence>
<reference evidence="2 3" key="1">
    <citation type="submission" date="2019-03" db="EMBL/GenBank/DDBJ databases">
        <title>First draft genome of Liparis tanakae, snailfish: a comprehensive survey of snailfish specific genes.</title>
        <authorList>
            <person name="Kim W."/>
            <person name="Song I."/>
            <person name="Jeong J.-H."/>
            <person name="Kim D."/>
            <person name="Kim S."/>
            <person name="Ryu S."/>
            <person name="Song J.Y."/>
            <person name="Lee S.K."/>
        </authorList>
    </citation>
    <scope>NUCLEOTIDE SEQUENCE [LARGE SCALE GENOMIC DNA]</scope>
    <source>
        <tissue evidence="2">Muscle</tissue>
    </source>
</reference>
<comment type="caution">
    <text evidence="2">The sequence shown here is derived from an EMBL/GenBank/DDBJ whole genome shotgun (WGS) entry which is preliminary data.</text>
</comment>
<name>A0A4Z2J5I8_9TELE</name>
<dbReference type="AlphaFoldDB" id="A0A4Z2J5I8"/>
<feature type="signal peptide" evidence="1">
    <location>
        <begin position="1"/>
        <end position="22"/>
    </location>
</feature>
<evidence type="ECO:0000256" key="1">
    <source>
        <dbReference type="SAM" id="SignalP"/>
    </source>
</evidence>
<gene>
    <name evidence="2" type="ORF">EYF80_004541</name>
</gene>
<organism evidence="2 3">
    <name type="scientific">Liparis tanakae</name>
    <name type="common">Tanaka's snailfish</name>
    <dbReference type="NCBI Taxonomy" id="230148"/>
    <lineage>
        <taxon>Eukaryota</taxon>
        <taxon>Metazoa</taxon>
        <taxon>Chordata</taxon>
        <taxon>Craniata</taxon>
        <taxon>Vertebrata</taxon>
        <taxon>Euteleostomi</taxon>
        <taxon>Actinopterygii</taxon>
        <taxon>Neopterygii</taxon>
        <taxon>Teleostei</taxon>
        <taxon>Neoteleostei</taxon>
        <taxon>Acanthomorphata</taxon>
        <taxon>Eupercaria</taxon>
        <taxon>Perciformes</taxon>
        <taxon>Cottioidei</taxon>
        <taxon>Cottales</taxon>
        <taxon>Liparidae</taxon>
        <taxon>Liparis</taxon>
    </lineage>
</organism>
<dbReference type="EMBL" id="SRLO01000022">
    <property type="protein sequence ID" value="TNN85191.1"/>
    <property type="molecule type" value="Genomic_DNA"/>
</dbReference>
<accession>A0A4Z2J5I8</accession>
<evidence type="ECO:0000313" key="3">
    <source>
        <dbReference type="Proteomes" id="UP000314294"/>
    </source>
</evidence>
<evidence type="ECO:0008006" key="4">
    <source>
        <dbReference type="Google" id="ProtNLM"/>
    </source>
</evidence>
<proteinExistence type="predicted"/>
<dbReference type="Proteomes" id="UP000314294">
    <property type="component" value="Unassembled WGS sequence"/>
</dbReference>
<keyword evidence="3" id="KW-1185">Reference proteome</keyword>
<keyword evidence="1" id="KW-0732">Signal</keyword>
<feature type="chain" id="PRO_5021312954" description="Secreted protein" evidence="1">
    <location>
        <begin position="23"/>
        <end position="160"/>
    </location>
</feature>
<protein>
    <recommendedName>
        <fullName evidence="4">Secreted protein</fullName>
    </recommendedName>
</protein>
<evidence type="ECO:0000313" key="2">
    <source>
        <dbReference type="EMBL" id="TNN85191.1"/>
    </source>
</evidence>